<feature type="coiled-coil region" evidence="3">
    <location>
        <begin position="430"/>
        <end position="457"/>
    </location>
</feature>
<dbReference type="GO" id="GO:0034452">
    <property type="term" value="F:dynactin binding"/>
    <property type="evidence" value="ECO:0007669"/>
    <property type="project" value="TreeGrafter"/>
</dbReference>
<feature type="region of interest" description="Disordered" evidence="4">
    <location>
        <begin position="572"/>
        <end position="591"/>
    </location>
</feature>
<name>A0A9P0A1S1_BEMTA</name>
<evidence type="ECO:0000256" key="4">
    <source>
        <dbReference type="SAM" id="MobiDB-lite"/>
    </source>
</evidence>
<comment type="similarity">
    <text evidence="1">Belongs to the BicD family.</text>
</comment>
<reference evidence="5" key="1">
    <citation type="submission" date="2021-12" db="EMBL/GenBank/DDBJ databases">
        <authorList>
            <person name="King R."/>
        </authorList>
    </citation>
    <scope>NUCLEOTIDE SEQUENCE</scope>
</reference>
<protein>
    <recommendedName>
        <fullName evidence="7">Bicaudal D</fullName>
    </recommendedName>
</protein>
<dbReference type="GO" id="GO:0008093">
    <property type="term" value="F:cytoskeletal anchor activity"/>
    <property type="evidence" value="ECO:0007669"/>
    <property type="project" value="InterPro"/>
</dbReference>
<evidence type="ECO:0008006" key="7">
    <source>
        <dbReference type="Google" id="ProtNLM"/>
    </source>
</evidence>
<keyword evidence="2 3" id="KW-0175">Coiled coil</keyword>
<feature type="coiled-coil region" evidence="3">
    <location>
        <begin position="106"/>
        <end position="241"/>
    </location>
</feature>
<dbReference type="GO" id="GO:0005829">
    <property type="term" value="C:cytosol"/>
    <property type="evidence" value="ECO:0007669"/>
    <property type="project" value="TreeGrafter"/>
</dbReference>
<feature type="coiled-coil region" evidence="3">
    <location>
        <begin position="7"/>
        <end position="76"/>
    </location>
</feature>
<evidence type="ECO:0000256" key="1">
    <source>
        <dbReference type="ARBA" id="ARBA00010061"/>
    </source>
</evidence>
<dbReference type="PANTHER" id="PTHR31233">
    <property type="entry name" value="BICAUDAL D FAMILY MEMBER"/>
    <property type="match status" value="1"/>
</dbReference>
<dbReference type="GO" id="GO:0005794">
    <property type="term" value="C:Golgi apparatus"/>
    <property type="evidence" value="ECO:0007669"/>
    <property type="project" value="TreeGrafter"/>
</dbReference>
<dbReference type="EMBL" id="OU963862">
    <property type="protein sequence ID" value="CAH0381680.1"/>
    <property type="molecule type" value="Genomic_DNA"/>
</dbReference>
<feature type="coiled-coil region" evidence="3">
    <location>
        <begin position="593"/>
        <end position="712"/>
    </location>
</feature>
<dbReference type="InterPro" id="IPR018477">
    <property type="entry name" value="BICD"/>
</dbReference>
<dbReference type="GO" id="GO:0070507">
    <property type="term" value="P:regulation of microtubule cytoskeleton organization"/>
    <property type="evidence" value="ECO:0007669"/>
    <property type="project" value="TreeGrafter"/>
</dbReference>
<accession>A0A9P0A1S1</accession>
<dbReference type="GO" id="GO:0070840">
    <property type="term" value="F:dynein complex binding"/>
    <property type="evidence" value="ECO:0007669"/>
    <property type="project" value="InterPro"/>
</dbReference>
<evidence type="ECO:0000256" key="2">
    <source>
        <dbReference type="ARBA" id="ARBA00023054"/>
    </source>
</evidence>
<gene>
    <name evidence="5" type="ORF">BEMITA_LOCUS1301</name>
</gene>
<dbReference type="Pfam" id="PF09730">
    <property type="entry name" value="BicD"/>
    <property type="match status" value="1"/>
</dbReference>
<dbReference type="GO" id="GO:0072393">
    <property type="term" value="P:microtubule anchoring at microtubule organizing center"/>
    <property type="evidence" value="ECO:0007669"/>
    <property type="project" value="TreeGrafter"/>
</dbReference>
<dbReference type="PANTHER" id="PTHR31233:SF6">
    <property type="entry name" value="PROTEIN BICAUDAL D"/>
    <property type="match status" value="1"/>
</dbReference>
<dbReference type="KEGG" id="btab:109035565"/>
<keyword evidence="6" id="KW-1185">Reference proteome</keyword>
<evidence type="ECO:0000313" key="5">
    <source>
        <dbReference type="EMBL" id="CAH0381680.1"/>
    </source>
</evidence>
<organism evidence="5 6">
    <name type="scientific">Bemisia tabaci</name>
    <name type="common">Sweetpotato whitefly</name>
    <name type="synonym">Aleurodes tabaci</name>
    <dbReference type="NCBI Taxonomy" id="7038"/>
    <lineage>
        <taxon>Eukaryota</taxon>
        <taxon>Metazoa</taxon>
        <taxon>Ecdysozoa</taxon>
        <taxon>Arthropoda</taxon>
        <taxon>Hexapoda</taxon>
        <taxon>Insecta</taxon>
        <taxon>Pterygota</taxon>
        <taxon>Neoptera</taxon>
        <taxon>Paraneoptera</taxon>
        <taxon>Hemiptera</taxon>
        <taxon>Sternorrhyncha</taxon>
        <taxon>Aleyrodoidea</taxon>
        <taxon>Aleyrodidae</taxon>
        <taxon>Aleyrodinae</taxon>
        <taxon>Bemisia</taxon>
    </lineage>
</organism>
<dbReference type="Gene3D" id="6.10.250.3110">
    <property type="match status" value="1"/>
</dbReference>
<evidence type="ECO:0000256" key="3">
    <source>
        <dbReference type="SAM" id="Coils"/>
    </source>
</evidence>
<proteinExistence type="inferred from homology"/>
<feature type="coiled-coil region" evidence="3">
    <location>
        <begin position="311"/>
        <end position="338"/>
    </location>
</feature>
<dbReference type="Gene3D" id="6.10.250.2470">
    <property type="match status" value="1"/>
</dbReference>
<dbReference type="AlphaFoldDB" id="A0A9P0A1S1"/>
<sequence>METEPTVAELKQEIDRLHNELDQAVSEKIQSAKYGLGLLEEKQCLLLKCEELETSYENAKHDLEITQQALAKFQTNHRVTTISGIEQEESLLSESAARETSLNSTIIDLENEQRQLRMELERVQEERDRIIQDNNDINKEKDKLEAERKELRAELRDFKFRETRLNTEYSELEEENITLQKQVSLLKSSQVEFEGAKHENRRLQEDVLVLQNQVEDLIKIKAIIEKKLEEALESLQMEREAKFAMKKELDHRLNNESIFNLNNLAFSLRGMTEDHPMGSDEEDELPSLQTIEADLKMDLASPDNKQVDLFSEIHLNEIKKLEKQLELVETEKTSLVQKFKEAQASSDHNHKLLENIVARITKLDAYISSLDSLTKKAQEKINSAKEDSEQKLDPVILQNVQWFILVEQEAAKIQADLDELIKNLDNPDTNFQLKTEITELKNKVLAAQQKSLELESNVHYFTSQVESIFSTAQNSFLSVTDDLAQLYHHLCAVNGETPSLVILDHEKHGEGSENISDEVKQETSTVGSQVKSEAIIQDLQKISEVSSIIKHSETILDQVKHIRTAISTTIDNTKNKPRNAPFEAASHQNNEEVNELTEQIIRLKSLLSTKREQIATLRTVLKSNKKTAEDALNNLKSKYDTEKSVVSETMMKMRNELRVLKEEQATFSSLRAMFAARCEEYATQVDELKHQLAAAEEEKKTLNQLLRLAVQQKIHLNQRLEDFELDREIRNARRPPANKQRPRRDYL</sequence>
<dbReference type="Proteomes" id="UP001152759">
    <property type="component" value="Chromosome 1"/>
</dbReference>
<evidence type="ECO:0000313" key="6">
    <source>
        <dbReference type="Proteomes" id="UP001152759"/>
    </source>
</evidence>